<name>A0A6N4RBV0_BLAVI</name>
<keyword evidence="2 8" id="KW-1003">Cell membrane</keyword>
<evidence type="ECO:0000256" key="4">
    <source>
        <dbReference type="ARBA" id="ARBA00022989"/>
    </source>
</evidence>
<accession>A0A6N4RBV0</accession>
<dbReference type="PANTHER" id="PTHR35529">
    <property type="entry name" value="MANGANESE EFFLUX PUMP MNTP-RELATED"/>
    <property type="match status" value="1"/>
</dbReference>
<dbReference type="HAMAP" id="MF_01521">
    <property type="entry name" value="MntP_pump"/>
    <property type="match status" value="1"/>
</dbReference>
<feature type="transmembrane region" description="Helical" evidence="8">
    <location>
        <begin position="41"/>
        <end position="63"/>
    </location>
</feature>
<evidence type="ECO:0000256" key="1">
    <source>
        <dbReference type="ARBA" id="ARBA00022448"/>
    </source>
</evidence>
<evidence type="ECO:0000313" key="10">
    <source>
        <dbReference type="Proteomes" id="UP000320948"/>
    </source>
</evidence>
<dbReference type="EMBL" id="VAFM01000001">
    <property type="protein sequence ID" value="TKW61217.1"/>
    <property type="molecule type" value="Genomic_DNA"/>
</dbReference>
<protein>
    <recommendedName>
        <fullName evidence="8">Putative manganese efflux pump MntP</fullName>
    </recommendedName>
</protein>
<keyword evidence="7 8" id="KW-0464">Manganese</keyword>
<dbReference type="InterPro" id="IPR022929">
    <property type="entry name" value="Put_MntP"/>
</dbReference>
<feature type="transmembrane region" description="Helical" evidence="8">
    <location>
        <begin position="6"/>
        <end position="29"/>
    </location>
</feature>
<keyword evidence="3 8" id="KW-0812">Transmembrane</keyword>
<keyword evidence="1 8" id="KW-0813">Transport</keyword>
<dbReference type="PANTHER" id="PTHR35529:SF1">
    <property type="entry name" value="MANGANESE EFFLUX PUMP MNTP-RELATED"/>
    <property type="match status" value="1"/>
</dbReference>
<evidence type="ECO:0000256" key="3">
    <source>
        <dbReference type="ARBA" id="ARBA00022692"/>
    </source>
</evidence>
<evidence type="ECO:0000256" key="7">
    <source>
        <dbReference type="ARBA" id="ARBA00023211"/>
    </source>
</evidence>
<reference evidence="9 10" key="1">
    <citation type="journal article" date="2017" name="Nat. Commun.">
        <title>In situ click chemistry generation of cyclooxygenase-2 inhibitors.</title>
        <authorList>
            <person name="Bhardwaj A."/>
            <person name="Kaur J."/>
            <person name="Wuest M."/>
            <person name="Wuest F."/>
        </authorList>
    </citation>
    <scope>NUCLEOTIDE SEQUENCE [LARGE SCALE GENOMIC DNA]</scope>
    <source>
        <strain evidence="9">S2_018_000_R2_106</strain>
    </source>
</reference>
<evidence type="ECO:0000256" key="5">
    <source>
        <dbReference type="ARBA" id="ARBA00023065"/>
    </source>
</evidence>
<comment type="function">
    <text evidence="8">Probably functions as a manganese efflux pump.</text>
</comment>
<feature type="transmembrane region" description="Helical" evidence="8">
    <location>
        <begin position="132"/>
        <end position="153"/>
    </location>
</feature>
<evidence type="ECO:0000256" key="2">
    <source>
        <dbReference type="ARBA" id="ARBA00022475"/>
    </source>
</evidence>
<proteinExistence type="inferred from homology"/>
<feature type="transmembrane region" description="Helical" evidence="8">
    <location>
        <begin position="165"/>
        <end position="186"/>
    </location>
</feature>
<keyword evidence="4 8" id="KW-1133">Transmembrane helix</keyword>
<comment type="subcellular location">
    <subcellularLocation>
        <location evidence="8">Cell membrane</location>
        <topology evidence="8">Multi-pass membrane protein</topology>
    </subcellularLocation>
</comment>
<dbReference type="Pfam" id="PF02659">
    <property type="entry name" value="Mntp"/>
    <property type="match status" value="1"/>
</dbReference>
<dbReference type="GO" id="GO:0005384">
    <property type="term" value="F:manganese ion transmembrane transporter activity"/>
    <property type="evidence" value="ECO:0007669"/>
    <property type="project" value="UniProtKB-UniRule"/>
</dbReference>
<evidence type="ECO:0000313" key="9">
    <source>
        <dbReference type="EMBL" id="TKW61217.1"/>
    </source>
</evidence>
<dbReference type="InterPro" id="IPR003810">
    <property type="entry name" value="Mntp/YtaF"/>
</dbReference>
<keyword evidence="6 8" id="KW-0472">Membrane</keyword>
<comment type="caution">
    <text evidence="9">The sequence shown here is derived from an EMBL/GenBank/DDBJ whole genome shotgun (WGS) entry which is preliminary data.</text>
</comment>
<keyword evidence="5 8" id="KW-0406">Ion transport</keyword>
<organism evidence="9 10">
    <name type="scientific">Blastochloris viridis</name>
    <name type="common">Rhodopseudomonas viridis</name>
    <dbReference type="NCBI Taxonomy" id="1079"/>
    <lineage>
        <taxon>Bacteria</taxon>
        <taxon>Pseudomonadati</taxon>
        <taxon>Pseudomonadota</taxon>
        <taxon>Alphaproteobacteria</taxon>
        <taxon>Hyphomicrobiales</taxon>
        <taxon>Blastochloridaceae</taxon>
        <taxon>Blastochloris</taxon>
    </lineage>
</organism>
<gene>
    <name evidence="8" type="primary">mntP</name>
    <name evidence="9" type="ORF">DI628_00895</name>
</gene>
<evidence type="ECO:0000256" key="6">
    <source>
        <dbReference type="ARBA" id="ARBA00023136"/>
    </source>
</evidence>
<dbReference type="GO" id="GO:0005886">
    <property type="term" value="C:plasma membrane"/>
    <property type="evidence" value="ECO:0007669"/>
    <property type="project" value="UniProtKB-SubCell"/>
</dbReference>
<evidence type="ECO:0000256" key="8">
    <source>
        <dbReference type="HAMAP-Rule" id="MF_01521"/>
    </source>
</evidence>
<feature type="transmembrane region" description="Helical" evidence="8">
    <location>
        <begin position="107"/>
        <end position="126"/>
    </location>
</feature>
<dbReference type="Proteomes" id="UP000320948">
    <property type="component" value="Unassembled WGS sequence"/>
</dbReference>
<comment type="similarity">
    <text evidence="8">Belongs to the MntP (TC 9.B.29) family.</text>
</comment>
<dbReference type="AlphaFoldDB" id="A0A6N4RBV0"/>
<sequence length="187" mass="19580">MEALFTLVMLAIGLSVDTFAAAVSKGASLKKALKKKQKREIAIIFTACAVAAPALGYSIGFLLSELVEAFDHWIAFFLLSGVGLHMAYNGFQPQPTSSSPALNQTKVFLMAIATNIDAVAVGIGIAFTELNIVWVCIATALGTLAAVYLGITLGKRGGKLLGPKAEIIGGLILVLIGFKTLLSHLFG</sequence>
<feature type="transmembrane region" description="Helical" evidence="8">
    <location>
        <begin position="69"/>
        <end position="87"/>
    </location>
</feature>